<feature type="compositionally biased region" description="Basic and acidic residues" evidence="8">
    <location>
        <begin position="488"/>
        <end position="513"/>
    </location>
</feature>
<evidence type="ECO:0000256" key="8">
    <source>
        <dbReference type="SAM" id="MobiDB-lite"/>
    </source>
</evidence>
<accession>A0ABR5VIY0</accession>
<evidence type="ECO:0000256" key="5">
    <source>
        <dbReference type="ARBA" id="ARBA00023224"/>
    </source>
</evidence>
<evidence type="ECO:0000256" key="7">
    <source>
        <dbReference type="PROSITE-ProRule" id="PRU00284"/>
    </source>
</evidence>
<sequence>MPAQRPPRTSIRTLLILLLAVSVGALAILGGTLLFANTGMRDSRAQLVALSRAQTHQGNILGALQALLTRQTEVLASSDAEQLEALAPRAPIAQRLDEAIAALRRSAARSSTADGALDALETALSTLLDADERVAGEMLRIHRLREQLAGVGDDLDQAFTALQSHIAELVEELAFRNASAQIMLTRALRAPTTDDAALREAAKRLLDDRVRRAARLGGELQIQTAQLATLAGLLGSAERHQALMSLHDNRLAPALERLRVTLDELRTLLDDPDTASLGAELTEDLDALARRINAEQDSLLALRATLLQARQAQGGALAEQRAATATMHDSLRALEQSTTAAQQAVFADSDREMQHIARTTLTINLLAVLLVLAIGVAILRSVLQPLRGAIAAMRDIGEGEGDLTRRLARSPVREIDQLADAFNRFAEKMRALVGEVATASATTLDHTRQTAEIAQRISERADAHHGEADQVAAALSQLSSSTAQVAESSERATDAADRAQQRANDGREISADSRQAVEHLATEVAGMAEQLRQLDADTRDVDQVLTVIHAIAEQTNLLALNAAIEAARAGEAGRGFAVVANEVRTLATRTQRSTTEVGAILERLRADAQRLAQGVNISETRAEQAVERTLAASTRFAEIADLIDTIRAQSGEIATAVTQQSAATNQLDGQARNITDSASQMRSGAHDAAQVSGDLSRLAEGLADTVSRFRIEETAQPSAGRR</sequence>
<evidence type="ECO:0000256" key="1">
    <source>
        <dbReference type="ARBA" id="ARBA00004141"/>
    </source>
</evidence>
<keyword evidence="5 7" id="KW-0807">Transducer</keyword>
<evidence type="ECO:0000256" key="9">
    <source>
        <dbReference type="SAM" id="Phobius"/>
    </source>
</evidence>
<evidence type="ECO:0000256" key="6">
    <source>
        <dbReference type="ARBA" id="ARBA00029447"/>
    </source>
</evidence>
<protein>
    <recommendedName>
        <fullName evidence="14">Methyl-accepting chemotaxis protein</fullName>
    </recommendedName>
</protein>
<comment type="subcellular location">
    <subcellularLocation>
        <location evidence="1">Membrane</location>
        <topology evidence="1">Multi-pass membrane protein</topology>
    </subcellularLocation>
</comment>
<keyword evidence="3 9" id="KW-1133">Transmembrane helix</keyword>
<feature type="transmembrane region" description="Helical" evidence="9">
    <location>
        <begin position="361"/>
        <end position="383"/>
    </location>
</feature>
<comment type="caution">
    <text evidence="12">The sequence shown here is derived from an EMBL/GenBank/DDBJ whole genome shotgun (WGS) entry which is preliminary data.</text>
</comment>
<keyword evidence="13" id="KW-1185">Reference proteome</keyword>
<dbReference type="InterPro" id="IPR003660">
    <property type="entry name" value="HAMP_dom"/>
</dbReference>
<dbReference type="EMBL" id="LSYU01000031">
    <property type="protein sequence ID" value="KXX65634.1"/>
    <property type="molecule type" value="Genomic_DNA"/>
</dbReference>
<feature type="domain" description="Methyl-accepting transducer" evidence="10">
    <location>
        <begin position="439"/>
        <end position="675"/>
    </location>
</feature>
<dbReference type="SMART" id="SM00304">
    <property type="entry name" value="HAMP"/>
    <property type="match status" value="2"/>
</dbReference>
<evidence type="ECO:0000256" key="3">
    <source>
        <dbReference type="ARBA" id="ARBA00022989"/>
    </source>
</evidence>
<keyword evidence="4 9" id="KW-0472">Membrane</keyword>
<proteinExistence type="inferred from homology"/>
<feature type="domain" description="HAMP" evidence="11">
    <location>
        <begin position="380"/>
        <end position="434"/>
    </location>
</feature>
<dbReference type="RefSeq" id="WP_062272799.1">
    <property type="nucleotide sequence ID" value="NZ_LSYU01000031.1"/>
</dbReference>
<comment type="similarity">
    <text evidence="6">Belongs to the methyl-accepting chemotaxis (MCP) protein family.</text>
</comment>
<gene>
    <name evidence="12" type="ORF">AY586_09115</name>
</gene>
<dbReference type="PANTHER" id="PTHR32089">
    <property type="entry name" value="METHYL-ACCEPTING CHEMOTAXIS PROTEIN MCPB"/>
    <property type="match status" value="1"/>
</dbReference>
<evidence type="ECO:0000313" key="13">
    <source>
        <dbReference type="Proteomes" id="UP000075766"/>
    </source>
</evidence>
<evidence type="ECO:0008006" key="14">
    <source>
        <dbReference type="Google" id="ProtNLM"/>
    </source>
</evidence>
<dbReference type="InterPro" id="IPR004089">
    <property type="entry name" value="MCPsignal_dom"/>
</dbReference>
<dbReference type="Gene3D" id="1.10.287.950">
    <property type="entry name" value="Methyl-accepting chemotaxis protein"/>
    <property type="match status" value="1"/>
</dbReference>
<dbReference type="PANTHER" id="PTHR32089:SF119">
    <property type="entry name" value="METHYL-ACCEPTING CHEMOTAXIS PROTEIN CTPL"/>
    <property type="match status" value="1"/>
</dbReference>
<name>A0ABR5VIY0_MARGR</name>
<dbReference type="SUPFAM" id="SSF58104">
    <property type="entry name" value="Methyl-accepting chemotaxis protein (MCP) signaling domain"/>
    <property type="match status" value="1"/>
</dbReference>
<reference evidence="12 13" key="1">
    <citation type="submission" date="2016-02" db="EMBL/GenBank/DDBJ databases">
        <title>Genome sequence of Marichromatium gracile YL-28, a purple sulfur bacterium.</title>
        <authorList>
            <person name="Zhao C."/>
            <person name="Hong X."/>
            <person name="Chen S."/>
            <person name="Yang S."/>
        </authorList>
    </citation>
    <scope>NUCLEOTIDE SEQUENCE [LARGE SCALE GENOMIC DNA]</scope>
    <source>
        <strain evidence="12 13">YL28</strain>
    </source>
</reference>
<feature type="transmembrane region" description="Helical" evidence="9">
    <location>
        <begin position="14"/>
        <end position="36"/>
    </location>
</feature>
<dbReference type="PROSITE" id="PS50111">
    <property type="entry name" value="CHEMOTAXIS_TRANSDUC_2"/>
    <property type="match status" value="1"/>
</dbReference>
<dbReference type="Pfam" id="PF00015">
    <property type="entry name" value="MCPsignal"/>
    <property type="match status" value="1"/>
</dbReference>
<evidence type="ECO:0000256" key="4">
    <source>
        <dbReference type="ARBA" id="ARBA00023136"/>
    </source>
</evidence>
<dbReference type="PROSITE" id="PS50885">
    <property type="entry name" value="HAMP"/>
    <property type="match status" value="1"/>
</dbReference>
<dbReference type="Proteomes" id="UP000075766">
    <property type="component" value="Unassembled WGS sequence"/>
</dbReference>
<keyword evidence="2 9" id="KW-0812">Transmembrane</keyword>
<evidence type="ECO:0000256" key="2">
    <source>
        <dbReference type="ARBA" id="ARBA00022692"/>
    </source>
</evidence>
<dbReference type="CDD" id="cd06225">
    <property type="entry name" value="HAMP"/>
    <property type="match status" value="1"/>
</dbReference>
<evidence type="ECO:0000259" key="11">
    <source>
        <dbReference type="PROSITE" id="PS50885"/>
    </source>
</evidence>
<dbReference type="Pfam" id="PF00672">
    <property type="entry name" value="HAMP"/>
    <property type="match status" value="1"/>
</dbReference>
<evidence type="ECO:0000313" key="12">
    <source>
        <dbReference type="EMBL" id="KXX65634.1"/>
    </source>
</evidence>
<feature type="region of interest" description="Disordered" evidence="8">
    <location>
        <begin position="482"/>
        <end position="513"/>
    </location>
</feature>
<dbReference type="SMART" id="SM00283">
    <property type="entry name" value="MA"/>
    <property type="match status" value="1"/>
</dbReference>
<dbReference type="Gene3D" id="6.10.340.10">
    <property type="match status" value="1"/>
</dbReference>
<organism evidence="12 13">
    <name type="scientific">Marichromatium gracile</name>
    <name type="common">Chromatium gracile</name>
    <dbReference type="NCBI Taxonomy" id="1048"/>
    <lineage>
        <taxon>Bacteria</taxon>
        <taxon>Pseudomonadati</taxon>
        <taxon>Pseudomonadota</taxon>
        <taxon>Gammaproteobacteria</taxon>
        <taxon>Chromatiales</taxon>
        <taxon>Chromatiaceae</taxon>
        <taxon>Marichromatium</taxon>
    </lineage>
</organism>
<evidence type="ECO:0000259" key="10">
    <source>
        <dbReference type="PROSITE" id="PS50111"/>
    </source>
</evidence>